<gene>
    <name evidence="10" type="ORF">DVR12_20960</name>
</gene>
<dbReference type="OrthoDB" id="9812769at2"/>
<sequence>MADTLESLQRRISSAQGLGSVVKTMKALAASNIDQYEMAVKSLQNYFETVAMSLYACFKATQYTSQEAKNTGSQTVAIVLGSDQGLVGGFNEVLVDYVQSKLRLQGGEQVFWVVGERMVSRLSESNLPVKEKFPVPNGVEGIGPLVNELLINIQSYQEQGILDSCQIFYNSPTSHIGYTPAVSQVLPFDKQWYTELYVSNWPTNRLPQIIGGLENILPALITEYLFVLLYKAIAGSLSSENASRLQAMQRAEKNIDETLDDLNQQFNRIRQGAIDAELFDLVAGFEALAPNNPQK</sequence>
<dbReference type="GO" id="GO:0045259">
    <property type="term" value="C:proton-transporting ATP synthase complex"/>
    <property type="evidence" value="ECO:0007669"/>
    <property type="project" value="UniProtKB-KW"/>
</dbReference>
<evidence type="ECO:0000256" key="8">
    <source>
        <dbReference type="ARBA" id="ARBA00023196"/>
    </source>
</evidence>
<evidence type="ECO:0000313" key="11">
    <source>
        <dbReference type="Proteomes" id="UP000260644"/>
    </source>
</evidence>
<comment type="function">
    <text evidence="1">Produces ATP from ADP in the presence of a proton gradient across the membrane. The gamma chain is believed to be important in regulating ATPase activity and the flow of protons through the CF(0) complex.</text>
</comment>
<dbReference type="RefSeq" id="WP_116977750.1">
    <property type="nucleotide sequence ID" value="NZ_QPMM01000011.1"/>
</dbReference>
<evidence type="ECO:0000256" key="2">
    <source>
        <dbReference type="ARBA" id="ARBA00004170"/>
    </source>
</evidence>
<dbReference type="GO" id="GO:0046933">
    <property type="term" value="F:proton-transporting ATP synthase activity, rotational mechanism"/>
    <property type="evidence" value="ECO:0007669"/>
    <property type="project" value="InterPro"/>
</dbReference>
<evidence type="ECO:0000256" key="5">
    <source>
        <dbReference type="ARBA" id="ARBA00022781"/>
    </source>
</evidence>
<reference evidence="10 11" key="1">
    <citation type="submission" date="2018-07" db="EMBL/GenBank/DDBJ databases">
        <title>Chitinophaga K2CV101002-2 sp. nov., isolated from a monsoon evergreen broad-leaved forest soil.</title>
        <authorList>
            <person name="Lv Y."/>
        </authorList>
    </citation>
    <scope>NUCLEOTIDE SEQUENCE [LARGE SCALE GENOMIC DNA]</scope>
    <source>
        <strain evidence="10 11">GDMCC 1.1288</strain>
    </source>
</reference>
<evidence type="ECO:0000313" key="10">
    <source>
        <dbReference type="EMBL" id="RFS20188.1"/>
    </source>
</evidence>
<dbReference type="CDD" id="cd12151">
    <property type="entry name" value="F1-ATPase_gamma"/>
    <property type="match status" value="1"/>
</dbReference>
<dbReference type="Gene3D" id="1.10.287.80">
    <property type="entry name" value="ATP synthase, gamma subunit, helix hairpin domain"/>
    <property type="match status" value="1"/>
</dbReference>
<comment type="caution">
    <text evidence="10">The sequence shown here is derived from an EMBL/GenBank/DDBJ whole genome shotgun (WGS) entry which is preliminary data.</text>
</comment>
<accession>A0A3E1Y621</accession>
<evidence type="ECO:0000256" key="1">
    <source>
        <dbReference type="ARBA" id="ARBA00003456"/>
    </source>
</evidence>
<evidence type="ECO:0000256" key="3">
    <source>
        <dbReference type="ARBA" id="ARBA00007681"/>
    </source>
</evidence>
<comment type="similarity">
    <text evidence="3">Belongs to the ATPase gamma chain family.</text>
</comment>
<keyword evidence="7" id="KW-0472">Membrane</keyword>
<keyword evidence="5" id="KW-0375">Hydrogen ion transport</keyword>
<evidence type="ECO:0000256" key="6">
    <source>
        <dbReference type="ARBA" id="ARBA00023065"/>
    </source>
</evidence>
<keyword evidence="6" id="KW-0406">Ion transport</keyword>
<dbReference type="Gene3D" id="3.40.1380.10">
    <property type="match status" value="1"/>
</dbReference>
<protein>
    <submittedName>
        <fullName evidence="10">F0F1 ATP synthase subunit gamma</fullName>
    </submittedName>
</protein>
<dbReference type="Proteomes" id="UP000260644">
    <property type="component" value="Unassembled WGS sequence"/>
</dbReference>
<keyword evidence="4" id="KW-0813">Transport</keyword>
<dbReference type="NCBIfam" id="TIGR03323">
    <property type="entry name" value="alt_F1F0_F1_gam"/>
    <property type="match status" value="1"/>
</dbReference>
<dbReference type="AlphaFoldDB" id="A0A3E1Y621"/>
<comment type="subcellular location">
    <subcellularLocation>
        <location evidence="2">Membrane</location>
        <topology evidence="2">Peripheral membrane protein</topology>
    </subcellularLocation>
</comment>
<dbReference type="PRINTS" id="PR00126">
    <property type="entry name" value="ATPASEGAMMA"/>
</dbReference>
<dbReference type="InterPro" id="IPR017709">
    <property type="entry name" value="Alt_ATP_synth_F1_gsu"/>
</dbReference>
<dbReference type="PANTHER" id="PTHR11693:SF22">
    <property type="entry name" value="ATP SYNTHASE SUBUNIT GAMMA, MITOCHONDRIAL"/>
    <property type="match status" value="1"/>
</dbReference>
<dbReference type="PANTHER" id="PTHR11693">
    <property type="entry name" value="ATP SYNTHASE GAMMA CHAIN"/>
    <property type="match status" value="1"/>
</dbReference>
<organism evidence="10 11">
    <name type="scientific">Chitinophaga silvatica</name>
    <dbReference type="NCBI Taxonomy" id="2282649"/>
    <lineage>
        <taxon>Bacteria</taxon>
        <taxon>Pseudomonadati</taxon>
        <taxon>Bacteroidota</taxon>
        <taxon>Chitinophagia</taxon>
        <taxon>Chitinophagales</taxon>
        <taxon>Chitinophagaceae</taxon>
        <taxon>Chitinophaga</taxon>
    </lineage>
</organism>
<dbReference type="EMBL" id="QPMM01000011">
    <property type="protein sequence ID" value="RFS20188.1"/>
    <property type="molecule type" value="Genomic_DNA"/>
</dbReference>
<name>A0A3E1Y621_9BACT</name>
<evidence type="ECO:0000256" key="9">
    <source>
        <dbReference type="ARBA" id="ARBA00023310"/>
    </source>
</evidence>
<proteinExistence type="inferred from homology"/>
<evidence type="ECO:0000256" key="7">
    <source>
        <dbReference type="ARBA" id="ARBA00023136"/>
    </source>
</evidence>
<keyword evidence="8" id="KW-0139">CF(1)</keyword>
<dbReference type="SUPFAM" id="SSF52943">
    <property type="entry name" value="ATP synthase (F1-ATPase), gamma subunit"/>
    <property type="match status" value="1"/>
</dbReference>
<keyword evidence="11" id="KW-1185">Reference proteome</keyword>
<dbReference type="InterPro" id="IPR000131">
    <property type="entry name" value="ATP_synth_F1_gsu"/>
</dbReference>
<dbReference type="InterPro" id="IPR035968">
    <property type="entry name" value="ATP_synth_F1_ATPase_gsu"/>
</dbReference>
<keyword evidence="9" id="KW-0066">ATP synthesis</keyword>
<dbReference type="Pfam" id="PF00231">
    <property type="entry name" value="ATP-synt"/>
    <property type="match status" value="1"/>
</dbReference>
<evidence type="ECO:0000256" key="4">
    <source>
        <dbReference type="ARBA" id="ARBA00022448"/>
    </source>
</evidence>